<name>A0A167CFT3_9ASCO</name>
<dbReference type="InterPro" id="IPR046341">
    <property type="entry name" value="SET_dom_sf"/>
</dbReference>
<keyword evidence="2" id="KW-0808">Transferase</keyword>
<accession>A0A167CFT3</accession>
<dbReference type="GO" id="GO:0016279">
    <property type="term" value="F:protein-lysine N-methyltransferase activity"/>
    <property type="evidence" value="ECO:0007669"/>
    <property type="project" value="TreeGrafter"/>
</dbReference>
<keyword evidence="3" id="KW-1185">Reference proteome</keyword>
<dbReference type="GeneID" id="30036588"/>
<dbReference type="OrthoDB" id="4089661at2759"/>
<dbReference type="InterPro" id="IPR050600">
    <property type="entry name" value="SETD3_SETD6_MTase"/>
</dbReference>
<dbReference type="Proteomes" id="UP000189580">
    <property type="component" value="Chromosome c"/>
</dbReference>
<evidence type="ECO:0000313" key="3">
    <source>
        <dbReference type="Proteomes" id="UP000189580"/>
    </source>
</evidence>
<feature type="region of interest" description="Disordered" evidence="1">
    <location>
        <begin position="229"/>
        <end position="261"/>
    </location>
</feature>
<feature type="compositionally biased region" description="Basic and acidic residues" evidence="1">
    <location>
        <begin position="237"/>
        <end position="247"/>
    </location>
</feature>
<organism evidence="2 3">
    <name type="scientific">Sugiyamaella lignohabitans</name>
    <dbReference type="NCBI Taxonomy" id="796027"/>
    <lineage>
        <taxon>Eukaryota</taxon>
        <taxon>Fungi</taxon>
        <taxon>Dikarya</taxon>
        <taxon>Ascomycota</taxon>
        <taxon>Saccharomycotina</taxon>
        <taxon>Dipodascomycetes</taxon>
        <taxon>Dipodascales</taxon>
        <taxon>Trichomonascaceae</taxon>
        <taxon>Sugiyamaella</taxon>
    </lineage>
</organism>
<dbReference type="CDD" id="cd10527">
    <property type="entry name" value="SET_LSMT"/>
    <property type="match status" value="1"/>
</dbReference>
<dbReference type="RefSeq" id="XP_018734110.1">
    <property type="nucleotide sequence ID" value="XM_018881525.1"/>
</dbReference>
<evidence type="ECO:0000256" key="1">
    <source>
        <dbReference type="SAM" id="MobiDB-lite"/>
    </source>
</evidence>
<keyword evidence="2" id="KW-0489">Methyltransferase</keyword>
<dbReference type="EMBL" id="CP014500">
    <property type="protein sequence ID" value="ANB11633.1"/>
    <property type="molecule type" value="Genomic_DNA"/>
</dbReference>
<reference evidence="2 3" key="1">
    <citation type="submission" date="2016-02" db="EMBL/GenBank/DDBJ databases">
        <title>Complete genome sequence and transcriptome regulation of the pentose utilising yeast Sugiyamaella lignohabitans.</title>
        <authorList>
            <person name="Bellasio M."/>
            <person name="Peymann A."/>
            <person name="Valli M."/>
            <person name="Sipitzky M."/>
            <person name="Graf A."/>
            <person name="Sauer M."/>
            <person name="Marx H."/>
            <person name="Mattanovich D."/>
        </authorList>
    </citation>
    <scope>NUCLEOTIDE SEQUENCE [LARGE SCALE GENOMIC DNA]</scope>
    <source>
        <strain evidence="2 3">CBS 10342</strain>
    </source>
</reference>
<feature type="compositionally biased region" description="Acidic residues" evidence="1">
    <location>
        <begin position="248"/>
        <end position="261"/>
    </location>
</feature>
<protein>
    <submittedName>
        <fullName evidence="2">Lysine methyltransferase Set8 (Predicted)</fullName>
    </submittedName>
</protein>
<sequence>MSTDSSSTLVEWAKESGIELNNCEIRKTENSGNGVFFKGFRSDKKLDGSDIEHPLLKIPKQLIITKDRIVQLAETRPFLKNLLYKTNTGDNQQTTTPEAPNARQSLARFLIYLILSSRRGTPDYEFGSWLALLPPGKDIDLPFTYPDDDLDEIERSSIFDAVIAKKTNLRLSYEDFFSNADFRKQIAEYVNSGENKNLRQIDTEVTYHDWQLVEEWILSRSLNLPVITSKGTSNENGKSKDNERAENEQDEDNENENENEDEIELEIALVPILDMCNHATDANARYEVEDEGNVVLLFRDNLSIEDIEKLTDKEITISYGSDKSAGEFLFTYGFIPEGYKTAKELSRFYSVEDTNIVKLLDPDNYSKSEDRIPYAFLTNFLDRPVNRFQISYPSPESPYPRWHDDLLFLLACEDNLLVHKNDEEGYLELYYSGYEVDLNDVERFLLAVDRTKFLTEIVPRADSLAEKFLQAVLTQIELGGEIGSSADIPRTSQHELIKLEIALIEETIKGIEHHKQEVSNLKSHVNLDEVNKGLKDTVISDK</sequence>
<dbReference type="GO" id="GO:0032259">
    <property type="term" value="P:methylation"/>
    <property type="evidence" value="ECO:0007669"/>
    <property type="project" value="UniProtKB-KW"/>
</dbReference>
<dbReference type="KEGG" id="slb:AWJ20_4454"/>
<dbReference type="PANTHER" id="PTHR13271">
    <property type="entry name" value="UNCHARACTERIZED PUTATIVE METHYLTRANSFERASE"/>
    <property type="match status" value="1"/>
</dbReference>
<dbReference type="AlphaFoldDB" id="A0A167CFT3"/>
<gene>
    <name evidence="2" type="primary">set8</name>
    <name evidence="2" type="ORF">AWJ20_4454</name>
</gene>
<dbReference type="SUPFAM" id="SSF82199">
    <property type="entry name" value="SET domain"/>
    <property type="match status" value="1"/>
</dbReference>
<evidence type="ECO:0000313" key="2">
    <source>
        <dbReference type="EMBL" id="ANB11633.1"/>
    </source>
</evidence>
<dbReference type="Gene3D" id="3.90.1410.10">
    <property type="entry name" value="set domain protein methyltransferase, domain 1"/>
    <property type="match status" value="1"/>
</dbReference>
<proteinExistence type="predicted"/>